<proteinExistence type="predicted"/>
<evidence type="ECO:0000313" key="2">
    <source>
        <dbReference type="Proteomes" id="UP000462055"/>
    </source>
</evidence>
<evidence type="ECO:0000313" key="1">
    <source>
        <dbReference type="EMBL" id="MWA02862.1"/>
    </source>
</evidence>
<sequence length="75" mass="8659">MNPRRIALNRRHSYEMGVLFSRFLELHPDVESEVHGAQMTDEHEAAWTEFSAGLLRRHQAERSALADVLEAEARD</sequence>
<keyword evidence="2" id="KW-1185">Reference proteome</keyword>
<dbReference type="EMBL" id="WBMS02000016">
    <property type="protein sequence ID" value="MWA02862.1"/>
    <property type="molecule type" value="Genomic_DNA"/>
</dbReference>
<gene>
    <name evidence="1" type="ORF">F8568_021290</name>
</gene>
<dbReference type="RefSeq" id="WP_151595450.1">
    <property type="nucleotide sequence ID" value="NZ_WBMS02000016.1"/>
</dbReference>
<dbReference type="Proteomes" id="UP000462055">
    <property type="component" value="Unassembled WGS sequence"/>
</dbReference>
<name>A0A6I4MAR3_9ACTN</name>
<reference evidence="1" key="1">
    <citation type="submission" date="2019-12" db="EMBL/GenBank/DDBJ databases">
        <title>Actinomadura physcomitrii sp. nov., a novel actinomycete isolated from moss [Physcomitrium sphaericum (Ludw) Fuernr].</title>
        <authorList>
            <person name="Zhuang X."/>
        </authorList>
    </citation>
    <scope>NUCLEOTIDE SEQUENCE [LARGE SCALE GENOMIC DNA]</scope>
    <source>
        <strain evidence="1">LD22</strain>
    </source>
</reference>
<comment type="caution">
    <text evidence="1">The sequence shown here is derived from an EMBL/GenBank/DDBJ whole genome shotgun (WGS) entry which is preliminary data.</text>
</comment>
<organism evidence="1 2">
    <name type="scientific">Actinomadura physcomitrii</name>
    <dbReference type="NCBI Taxonomy" id="2650748"/>
    <lineage>
        <taxon>Bacteria</taxon>
        <taxon>Bacillati</taxon>
        <taxon>Actinomycetota</taxon>
        <taxon>Actinomycetes</taxon>
        <taxon>Streptosporangiales</taxon>
        <taxon>Thermomonosporaceae</taxon>
        <taxon>Actinomadura</taxon>
    </lineage>
</organism>
<accession>A0A6I4MAR3</accession>
<dbReference type="AlphaFoldDB" id="A0A6I4MAR3"/>
<protein>
    <submittedName>
        <fullName evidence="1">Uncharacterized protein</fullName>
    </submittedName>
</protein>